<dbReference type="EMBL" id="VYYT01000180">
    <property type="protein sequence ID" value="KAK2759289.1"/>
    <property type="molecule type" value="Genomic_DNA"/>
</dbReference>
<evidence type="ECO:0000313" key="2">
    <source>
        <dbReference type="EMBL" id="KAK2759289.1"/>
    </source>
</evidence>
<evidence type="ECO:0000313" key="3">
    <source>
        <dbReference type="Proteomes" id="UP001281614"/>
    </source>
</evidence>
<sequence>MSERNVLSNKHGWRRADNGDTSEVLGANKHRSFDSGGSTERECKDPASHMVLPKVQQQRQHQLPEVQLQ</sequence>
<accession>A0AAD9YF41</accession>
<feature type="region of interest" description="Disordered" evidence="1">
    <location>
        <begin position="1"/>
        <end position="69"/>
    </location>
</feature>
<reference evidence="2" key="1">
    <citation type="submission" date="2023-02" db="EMBL/GenBank/DDBJ databases">
        <title>Colletotrichum kahawae CIFC_Que2 genome sequencing and assembly.</title>
        <authorList>
            <person name="Baroncelli R."/>
        </authorList>
    </citation>
    <scope>NUCLEOTIDE SEQUENCE</scope>
    <source>
        <strain evidence="2">CIFC_Que2</strain>
    </source>
</reference>
<keyword evidence="3" id="KW-1185">Reference proteome</keyword>
<organism evidence="2 3">
    <name type="scientific">Colletotrichum kahawae</name>
    <name type="common">Coffee berry disease fungus</name>
    <dbReference type="NCBI Taxonomy" id="34407"/>
    <lineage>
        <taxon>Eukaryota</taxon>
        <taxon>Fungi</taxon>
        <taxon>Dikarya</taxon>
        <taxon>Ascomycota</taxon>
        <taxon>Pezizomycotina</taxon>
        <taxon>Sordariomycetes</taxon>
        <taxon>Hypocreomycetidae</taxon>
        <taxon>Glomerellales</taxon>
        <taxon>Glomerellaceae</taxon>
        <taxon>Colletotrichum</taxon>
        <taxon>Colletotrichum gloeosporioides species complex</taxon>
    </lineage>
</organism>
<protein>
    <submittedName>
        <fullName evidence="2">Uncharacterized protein</fullName>
    </submittedName>
</protein>
<dbReference type="Proteomes" id="UP001281614">
    <property type="component" value="Unassembled WGS sequence"/>
</dbReference>
<gene>
    <name evidence="2" type="ORF">CKAH01_16663</name>
</gene>
<proteinExistence type="predicted"/>
<name>A0AAD9YF41_COLKA</name>
<evidence type="ECO:0000256" key="1">
    <source>
        <dbReference type="SAM" id="MobiDB-lite"/>
    </source>
</evidence>
<comment type="caution">
    <text evidence="2">The sequence shown here is derived from an EMBL/GenBank/DDBJ whole genome shotgun (WGS) entry which is preliminary data.</text>
</comment>
<dbReference type="AlphaFoldDB" id="A0AAD9YF41"/>